<dbReference type="InterPro" id="IPR019291">
    <property type="entry name" value="Host_attachment_protein"/>
</dbReference>
<gene>
    <name evidence="2" type="ORF">ENSA5_56060</name>
</gene>
<feature type="compositionally biased region" description="Basic and acidic residues" evidence="1">
    <location>
        <begin position="43"/>
        <end position="54"/>
    </location>
</feature>
<name>A0A2S9XF13_9BACT</name>
<comment type="caution">
    <text evidence="2">The sequence shown here is derived from an EMBL/GenBank/DDBJ whole genome shotgun (WGS) entry which is preliminary data.</text>
</comment>
<dbReference type="Pfam" id="PF10116">
    <property type="entry name" value="Host_attach"/>
    <property type="match status" value="1"/>
</dbReference>
<dbReference type="OrthoDB" id="329419at2"/>
<dbReference type="EMBL" id="PVNK01000244">
    <property type="protein sequence ID" value="PRP91340.1"/>
    <property type="molecule type" value="Genomic_DNA"/>
</dbReference>
<sequence>MIPTVFVVADQSEAHLYKVGGTKLNPTLEAIEQLEHPEARERLEASESNAHLHVDTSGSEAEEERRFVRELVDRLRRGQSSGEFRKLYIAAPANFVGRLRKHYGSALSRTVEREIIGDYTRQDARTLTKRFAKWTGGTGGSA</sequence>
<reference evidence="2 3" key="1">
    <citation type="submission" date="2018-03" db="EMBL/GenBank/DDBJ databases">
        <title>Draft Genome Sequences of the Obligatory Marine Myxobacteria Enhygromyxa salina SWB005.</title>
        <authorList>
            <person name="Poehlein A."/>
            <person name="Moghaddam J.A."/>
            <person name="Harms H."/>
            <person name="Alanjari M."/>
            <person name="Koenig G.M."/>
            <person name="Daniel R."/>
            <person name="Schaeberle T.F."/>
        </authorList>
    </citation>
    <scope>NUCLEOTIDE SEQUENCE [LARGE SCALE GENOMIC DNA]</scope>
    <source>
        <strain evidence="2 3">SWB005</strain>
    </source>
</reference>
<evidence type="ECO:0000256" key="1">
    <source>
        <dbReference type="SAM" id="MobiDB-lite"/>
    </source>
</evidence>
<accession>A0A2S9XF13</accession>
<proteinExistence type="predicted"/>
<keyword evidence="3" id="KW-1185">Reference proteome</keyword>
<organism evidence="2 3">
    <name type="scientific">Enhygromyxa salina</name>
    <dbReference type="NCBI Taxonomy" id="215803"/>
    <lineage>
        <taxon>Bacteria</taxon>
        <taxon>Pseudomonadati</taxon>
        <taxon>Myxococcota</taxon>
        <taxon>Polyangia</taxon>
        <taxon>Nannocystales</taxon>
        <taxon>Nannocystaceae</taxon>
        <taxon>Enhygromyxa</taxon>
    </lineage>
</organism>
<protein>
    <submittedName>
        <fullName evidence="2">Protein required for attachment to host cells</fullName>
    </submittedName>
</protein>
<dbReference type="AlphaFoldDB" id="A0A2S9XF13"/>
<evidence type="ECO:0000313" key="3">
    <source>
        <dbReference type="Proteomes" id="UP000237968"/>
    </source>
</evidence>
<evidence type="ECO:0000313" key="2">
    <source>
        <dbReference type="EMBL" id="PRP91340.1"/>
    </source>
</evidence>
<dbReference type="Proteomes" id="UP000237968">
    <property type="component" value="Unassembled WGS sequence"/>
</dbReference>
<feature type="region of interest" description="Disordered" evidence="1">
    <location>
        <begin position="43"/>
        <end position="63"/>
    </location>
</feature>